<feature type="transmembrane region" description="Helical" evidence="6">
    <location>
        <begin position="278"/>
        <end position="304"/>
    </location>
</feature>
<keyword evidence="3 6" id="KW-0812">Transmembrane</keyword>
<gene>
    <name evidence="9" type="ORF">UFOPK1591_01133</name>
</gene>
<feature type="transmembrane region" description="Helical" evidence="6">
    <location>
        <begin position="36"/>
        <end position="55"/>
    </location>
</feature>
<evidence type="ECO:0000256" key="5">
    <source>
        <dbReference type="ARBA" id="ARBA00023136"/>
    </source>
</evidence>
<comment type="subcellular location">
    <subcellularLocation>
        <location evidence="1">Cell membrane</location>
        <topology evidence="1">Multi-pass membrane protein</topology>
    </subcellularLocation>
</comment>
<evidence type="ECO:0000256" key="1">
    <source>
        <dbReference type="ARBA" id="ARBA00004651"/>
    </source>
</evidence>
<dbReference type="InterPro" id="IPR052159">
    <property type="entry name" value="Competence_DNA_uptake"/>
</dbReference>
<proteinExistence type="predicted"/>
<dbReference type="InterPro" id="IPR036866">
    <property type="entry name" value="RibonucZ/Hydroxyglut_hydro"/>
</dbReference>
<reference evidence="9" key="1">
    <citation type="submission" date="2020-05" db="EMBL/GenBank/DDBJ databases">
        <authorList>
            <person name="Chiriac C."/>
            <person name="Salcher M."/>
            <person name="Ghai R."/>
            <person name="Kavagutti S V."/>
        </authorList>
    </citation>
    <scope>NUCLEOTIDE SEQUENCE</scope>
</reference>
<evidence type="ECO:0000313" key="9">
    <source>
        <dbReference type="EMBL" id="CAB4567849.1"/>
    </source>
</evidence>
<protein>
    <submittedName>
        <fullName evidence="9">Unannotated protein</fullName>
    </submittedName>
</protein>
<dbReference type="Pfam" id="PF03772">
    <property type="entry name" value="Competence"/>
    <property type="match status" value="1"/>
</dbReference>
<keyword evidence="4 6" id="KW-1133">Transmembrane helix</keyword>
<dbReference type="PANTHER" id="PTHR30619">
    <property type="entry name" value="DNA INTERNALIZATION/COMPETENCE PROTEIN COMEC/REC2"/>
    <property type="match status" value="1"/>
</dbReference>
<dbReference type="EMBL" id="CAEZTD010000097">
    <property type="protein sequence ID" value="CAB4567849.1"/>
    <property type="molecule type" value="Genomic_DNA"/>
</dbReference>
<evidence type="ECO:0000256" key="6">
    <source>
        <dbReference type="SAM" id="Phobius"/>
    </source>
</evidence>
<evidence type="ECO:0000259" key="7">
    <source>
        <dbReference type="Pfam" id="PF00753"/>
    </source>
</evidence>
<feature type="transmembrane region" description="Helical" evidence="6">
    <location>
        <begin position="316"/>
        <end position="338"/>
    </location>
</feature>
<feature type="domain" description="Metallo-beta-lactamase" evidence="7">
    <location>
        <begin position="411"/>
        <end position="470"/>
    </location>
</feature>
<organism evidence="9">
    <name type="scientific">freshwater metagenome</name>
    <dbReference type="NCBI Taxonomy" id="449393"/>
    <lineage>
        <taxon>unclassified sequences</taxon>
        <taxon>metagenomes</taxon>
        <taxon>ecological metagenomes</taxon>
    </lineage>
</organism>
<feature type="transmembrane region" description="Helical" evidence="6">
    <location>
        <begin position="12"/>
        <end position="30"/>
    </location>
</feature>
<dbReference type="PANTHER" id="PTHR30619:SF1">
    <property type="entry name" value="RECOMBINATION PROTEIN 2"/>
    <property type="match status" value="1"/>
</dbReference>
<name>A0A6J6DXZ3_9ZZZZ</name>
<dbReference type="Gene3D" id="3.60.15.10">
    <property type="entry name" value="Ribonuclease Z/Hydroxyacylglutathione hydrolase-like"/>
    <property type="match status" value="1"/>
</dbReference>
<evidence type="ECO:0000256" key="3">
    <source>
        <dbReference type="ARBA" id="ARBA00022692"/>
    </source>
</evidence>
<feature type="transmembrane region" description="Helical" evidence="6">
    <location>
        <begin position="344"/>
        <end position="365"/>
    </location>
</feature>
<feature type="transmembrane region" description="Helical" evidence="6">
    <location>
        <begin position="215"/>
        <end position="237"/>
    </location>
</feature>
<keyword evidence="5 6" id="KW-0472">Membrane</keyword>
<dbReference type="SUPFAM" id="SSF56281">
    <property type="entry name" value="Metallo-hydrolase/oxidoreductase"/>
    <property type="match status" value="1"/>
</dbReference>
<feature type="transmembrane region" description="Helical" evidence="6">
    <location>
        <begin position="372"/>
        <end position="393"/>
    </location>
</feature>
<dbReference type="AlphaFoldDB" id="A0A6J6DXZ3"/>
<dbReference type="InterPro" id="IPR004477">
    <property type="entry name" value="ComEC_N"/>
</dbReference>
<feature type="transmembrane region" description="Helical" evidence="6">
    <location>
        <begin position="249"/>
        <end position="272"/>
    </location>
</feature>
<keyword evidence="2" id="KW-1003">Cell membrane</keyword>
<feature type="transmembrane region" description="Helical" evidence="6">
    <location>
        <begin position="125"/>
        <end position="146"/>
    </location>
</feature>
<dbReference type="InterPro" id="IPR001279">
    <property type="entry name" value="Metallo-B-lactamas"/>
</dbReference>
<feature type="domain" description="ComEC/Rec2-related protein" evidence="8">
    <location>
        <begin position="101"/>
        <end position="366"/>
    </location>
</feature>
<dbReference type="GO" id="GO:0005886">
    <property type="term" value="C:plasma membrane"/>
    <property type="evidence" value="ECO:0007669"/>
    <property type="project" value="UniProtKB-SubCell"/>
</dbReference>
<accession>A0A6J6DXZ3</accession>
<feature type="transmembrane region" description="Helical" evidence="6">
    <location>
        <begin position="152"/>
        <end position="170"/>
    </location>
</feature>
<evidence type="ECO:0000256" key="2">
    <source>
        <dbReference type="ARBA" id="ARBA00022475"/>
    </source>
</evidence>
<dbReference type="Pfam" id="PF00753">
    <property type="entry name" value="Lactamase_B"/>
    <property type="match status" value="1"/>
</dbReference>
<evidence type="ECO:0000259" key="8">
    <source>
        <dbReference type="Pfam" id="PF03772"/>
    </source>
</evidence>
<sequence length="661" mass="70177">MRETHESSQLPFVVAGLVAGAFALLTGFTMTRSARVRGVVIITGFVVFGLFVRLWSVAPLGRPRFESTPVFDVPWASDLRARLVEAASSLPAMGNQLVPGLAVGDTSLVSSGLDSDMKVVSLTHLVAVSGANCAVITAGVIAVVALCGGGRWMRALAASTALALFVIVVGPQPSVIRATVMAIILLVALSSGHPSRGVPVLGIAVFVLLLVDPTWALNIGFTLSVFATAALLLLAVPIGQRLERWMPRWLATVIAIPLAAELACQPVIALLAPGLPTYGIVANVLAAPAAPIATVTGLVAALVLPISQPVGMFLAWLCWIPAQWIANVASICAHLPFARLLWPGGLTGVLISVVLSGALVVMLIWARGRRIAAVVVVLTLGVSLTTTVVSQSWRRIGMPQDWLIAACDVAQGDALVVRPSAESRIVMLIDTGRDEDLLRRCLDDLGIDRIELLVLTHYDQDHVGAYKVVLGRVTQALVGKPVEESEEAIVRDLEQNGADVSVGQAGVHGNLDGEVFRWRALWPSSRHPDMQTGNPGSLVIRAEWPRVDANEPPLSAIFLGDLDEDAQRALLSSTAIRPATVVKVAHHGSADQYDRLYLQLRARLALVSVGADNGYGHPTDRSLGILAQSGTAVARTDLHGLVLVRRVADTTGHRLEVWTER</sequence>
<evidence type="ECO:0000256" key="4">
    <source>
        <dbReference type="ARBA" id="ARBA00022989"/>
    </source>
</evidence>
<dbReference type="NCBIfam" id="TIGR00360">
    <property type="entry name" value="ComEC_N-term"/>
    <property type="match status" value="1"/>
</dbReference>